<feature type="domain" description="Periplasmic binding protein" evidence="5">
    <location>
        <begin position="37"/>
        <end position="266"/>
    </location>
</feature>
<comment type="caution">
    <text evidence="6">The sequence shown here is derived from an EMBL/GenBank/DDBJ whole genome shotgun (WGS) entry which is preliminary data.</text>
</comment>
<organism evidence="6 7">
    <name type="scientific">Treponema rectale</name>
    <dbReference type="NCBI Taxonomy" id="744512"/>
    <lineage>
        <taxon>Bacteria</taxon>
        <taxon>Pseudomonadati</taxon>
        <taxon>Spirochaetota</taxon>
        <taxon>Spirochaetia</taxon>
        <taxon>Spirochaetales</taxon>
        <taxon>Treponemataceae</taxon>
        <taxon>Treponema</taxon>
    </lineage>
</organism>
<keyword evidence="6" id="KW-0762">Sugar transport</keyword>
<gene>
    <name evidence="6" type="ORF">HNP77_001870</name>
</gene>
<dbReference type="GO" id="GO:0030246">
    <property type="term" value="F:carbohydrate binding"/>
    <property type="evidence" value="ECO:0007669"/>
    <property type="project" value="UniProtKB-ARBA"/>
</dbReference>
<dbReference type="InterPro" id="IPR028082">
    <property type="entry name" value="Peripla_BP_I"/>
</dbReference>
<evidence type="ECO:0000256" key="1">
    <source>
        <dbReference type="ARBA" id="ARBA00004196"/>
    </source>
</evidence>
<feature type="chain" id="PRO_5032813189" evidence="4">
    <location>
        <begin position="20"/>
        <end position="317"/>
    </location>
</feature>
<dbReference type="Gene3D" id="3.40.50.2300">
    <property type="match status" value="2"/>
</dbReference>
<comment type="similarity">
    <text evidence="2">Belongs to the bacterial solute-binding protein 2 family.</text>
</comment>
<dbReference type="Pfam" id="PF13407">
    <property type="entry name" value="Peripla_BP_4"/>
    <property type="match status" value="1"/>
</dbReference>
<evidence type="ECO:0000256" key="2">
    <source>
        <dbReference type="ARBA" id="ARBA00007639"/>
    </source>
</evidence>
<keyword evidence="6" id="KW-0813">Transport</keyword>
<dbReference type="PANTHER" id="PTHR46847:SF3">
    <property type="entry name" value="GALACTOFURANOSE-BINDING PROTEIN YTFQ"/>
    <property type="match status" value="1"/>
</dbReference>
<comment type="subcellular location">
    <subcellularLocation>
        <location evidence="1">Cell envelope</location>
    </subcellularLocation>
</comment>
<keyword evidence="7" id="KW-1185">Reference proteome</keyword>
<feature type="signal peptide" evidence="4">
    <location>
        <begin position="1"/>
        <end position="19"/>
    </location>
</feature>
<dbReference type="PROSITE" id="PS51257">
    <property type="entry name" value="PROKAR_LIPOPROTEIN"/>
    <property type="match status" value="1"/>
</dbReference>
<dbReference type="SUPFAM" id="SSF53822">
    <property type="entry name" value="Periplasmic binding protein-like I"/>
    <property type="match status" value="1"/>
</dbReference>
<dbReference type="InterPro" id="IPR025997">
    <property type="entry name" value="SBP_2_dom"/>
</dbReference>
<dbReference type="AlphaFoldDB" id="A0A840SH55"/>
<evidence type="ECO:0000256" key="3">
    <source>
        <dbReference type="ARBA" id="ARBA00022729"/>
    </source>
</evidence>
<dbReference type="Proteomes" id="UP000578697">
    <property type="component" value="Unassembled WGS sequence"/>
</dbReference>
<evidence type="ECO:0000313" key="7">
    <source>
        <dbReference type="Proteomes" id="UP000578697"/>
    </source>
</evidence>
<keyword evidence="3 4" id="KW-0732">Signal</keyword>
<reference evidence="6 7" key="1">
    <citation type="submission" date="2020-08" db="EMBL/GenBank/DDBJ databases">
        <title>Genomic Encyclopedia of Type Strains, Phase IV (KMG-IV): sequencing the most valuable type-strain genomes for metagenomic binning, comparative biology and taxonomic classification.</title>
        <authorList>
            <person name="Goeker M."/>
        </authorList>
    </citation>
    <scope>NUCLEOTIDE SEQUENCE [LARGE SCALE GENOMIC DNA]</scope>
    <source>
        <strain evidence="6 7">DSM 103679</strain>
    </source>
</reference>
<dbReference type="EMBL" id="JACHFR010000003">
    <property type="protein sequence ID" value="MBB5219488.1"/>
    <property type="molecule type" value="Genomic_DNA"/>
</dbReference>
<dbReference type="RefSeq" id="WP_184652917.1">
    <property type="nucleotide sequence ID" value="NZ_JACHFR010000003.1"/>
</dbReference>
<accession>A0A840SH55</accession>
<evidence type="ECO:0000259" key="5">
    <source>
        <dbReference type="Pfam" id="PF13407"/>
    </source>
</evidence>
<protein>
    <submittedName>
        <fullName evidence="6">Simple sugar transport system substrate-binding protein</fullName>
    </submittedName>
</protein>
<name>A0A840SH55_9SPIR</name>
<dbReference type="GO" id="GO:0030313">
    <property type="term" value="C:cell envelope"/>
    <property type="evidence" value="ECO:0007669"/>
    <property type="project" value="UniProtKB-SubCell"/>
</dbReference>
<evidence type="ECO:0000313" key="6">
    <source>
        <dbReference type="EMBL" id="MBB5219488.1"/>
    </source>
</evidence>
<sequence>MKKLMALAMALLCAVSFMGCNKNKKSGGLIKVGIINNPPSESGYRAANVADFANVFTKENGYETKTYYSIKNDEQLTAASQFITDGVDYLLISAAATDGWESVLKQAERAGIKVFLFDRMLNVNAKLYEAAVVSDMANEGETAVAWLKAQKLPEYRVIHIQGAMGSDAQIGRTGALEAEFTKGTMKKVVQQTATWDEAEAKKIVESVINSGDKFNVIYAENDGMAKGAVAALDEAGITHGVNGDVIVMGFDCNKWALRELLKGNWNYDGQCSPFQAAKIDEMIKSGNVAAKKVINPEKGFDAKTITQADIDTYGLGD</sequence>
<dbReference type="PANTHER" id="PTHR46847">
    <property type="entry name" value="D-ALLOSE-BINDING PERIPLASMIC PROTEIN-RELATED"/>
    <property type="match status" value="1"/>
</dbReference>
<evidence type="ECO:0000256" key="4">
    <source>
        <dbReference type="SAM" id="SignalP"/>
    </source>
</evidence>
<proteinExistence type="inferred from homology"/>